<dbReference type="EMBL" id="JACVVD010000004">
    <property type="protein sequence ID" value="MBD0381300.1"/>
    <property type="molecule type" value="Genomic_DNA"/>
</dbReference>
<evidence type="ECO:0000313" key="2">
    <source>
        <dbReference type="Proteomes" id="UP000650466"/>
    </source>
</evidence>
<proteinExistence type="predicted"/>
<gene>
    <name evidence="1" type="ORF">ICC18_14335</name>
</gene>
<sequence length="65" mass="7722">MLRYSMYVDVVDRFIVSFEDPDGEWVKYEDLVHEILDTLQHVANMTTCEQTKLYLAERLALHTKT</sequence>
<reference evidence="1" key="1">
    <citation type="submission" date="2020-09" db="EMBL/GenBank/DDBJ databases">
        <title>Draft Genome Sequence of Paenibacillus sp. WST5.</title>
        <authorList>
            <person name="Bao Z."/>
        </authorList>
    </citation>
    <scope>NUCLEOTIDE SEQUENCE</scope>
    <source>
        <strain evidence="1">WST5</strain>
    </source>
</reference>
<protein>
    <submittedName>
        <fullName evidence="1">Uncharacterized protein</fullName>
    </submittedName>
</protein>
<dbReference type="RefSeq" id="WP_188175089.1">
    <property type="nucleotide sequence ID" value="NZ_JACVVD010000004.1"/>
</dbReference>
<dbReference type="Proteomes" id="UP000650466">
    <property type="component" value="Unassembled WGS sequence"/>
</dbReference>
<keyword evidence="2" id="KW-1185">Reference proteome</keyword>
<dbReference type="AlphaFoldDB" id="A0A926KP39"/>
<evidence type="ECO:0000313" key="1">
    <source>
        <dbReference type="EMBL" id="MBD0381300.1"/>
    </source>
</evidence>
<comment type="caution">
    <text evidence="1">The sequence shown here is derived from an EMBL/GenBank/DDBJ whole genome shotgun (WGS) entry which is preliminary data.</text>
</comment>
<accession>A0A926KP39</accession>
<organism evidence="1 2">
    <name type="scientific">Paenibacillus sedimenti</name>
    <dbReference type="NCBI Taxonomy" id="2770274"/>
    <lineage>
        <taxon>Bacteria</taxon>
        <taxon>Bacillati</taxon>
        <taxon>Bacillota</taxon>
        <taxon>Bacilli</taxon>
        <taxon>Bacillales</taxon>
        <taxon>Paenibacillaceae</taxon>
        <taxon>Paenibacillus</taxon>
    </lineage>
</organism>
<name>A0A926KP39_9BACL</name>